<dbReference type="InterPro" id="IPR004245">
    <property type="entry name" value="DUF229"/>
</dbReference>
<feature type="transmembrane region" description="Helical" evidence="1">
    <location>
        <begin position="7"/>
        <end position="26"/>
    </location>
</feature>
<dbReference type="GO" id="GO:0005615">
    <property type="term" value="C:extracellular space"/>
    <property type="evidence" value="ECO:0007669"/>
    <property type="project" value="TreeGrafter"/>
</dbReference>
<dbReference type="PANTHER" id="PTHR10974:SF1">
    <property type="entry name" value="FI08016P-RELATED"/>
    <property type="match status" value="1"/>
</dbReference>
<dbReference type="PANTHER" id="PTHR10974">
    <property type="entry name" value="FI08016P-RELATED"/>
    <property type="match status" value="1"/>
</dbReference>
<dbReference type="OrthoDB" id="413313at2759"/>
<dbReference type="Gene3D" id="3.40.720.10">
    <property type="entry name" value="Alkaline Phosphatase, subunit A"/>
    <property type="match status" value="1"/>
</dbReference>
<dbReference type="CDD" id="cd16021">
    <property type="entry name" value="ALP_like"/>
    <property type="match status" value="1"/>
</dbReference>
<keyword evidence="1" id="KW-0812">Transmembrane</keyword>
<dbReference type="Pfam" id="PF02995">
    <property type="entry name" value="DUF229"/>
    <property type="match status" value="1"/>
</dbReference>
<evidence type="ECO:0000313" key="3">
    <source>
        <dbReference type="Proteomes" id="UP001153712"/>
    </source>
</evidence>
<dbReference type="Proteomes" id="UP001153712">
    <property type="component" value="Chromosome 7"/>
</dbReference>
<dbReference type="AlphaFoldDB" id="A0A9P0E0D1"/>
<keyword evidence="3" id="KW-1185">Reference proteome</keyword>
<name>A0A9P0E0D1_PHYSR</name>
<gene>
    <name evidence="2" type="ORF">PHYEVI_LOCUS10449</name>
</gene>
<accession>A0A9P0E0D1</accession>
<organism evidence="2 3">
    <name type="scientific">Phyllotreta striolata</name>
    <name type="common">Striped flea beetle</name>
    <name type="synonym">Crioceris striolata</name>
    <dbReference type="NCBI Taxonomy" id="444603"/>
    <lineage>
        <taxon>Eukaryota</taxon>
        <taxon>Metazoa</taxon>
        <taxon>Ecdysozoa</taxon>
        <taxon>Arthropoda</taxon>
        <taxon>Hexapoda</taxon>
        <taxon>Insecta</taxon>
        <taxon>Pterygota</taxon>
        <taxon>Neoptera</taxon>
        <taxon>Endopterygota</taxon>
        <taxon>Coleoptera</taxon>
        <taxon>Polyphaga</taxon>
        <taxon>Cucujiformia</taxon>
        <taxon>Chrysomeloidea</taxon>
        <taxon>Chrysomelidae</taxon>
        <taxon>Galerucinae</taxon>
        <taxon>Alticini</taxon>
        <taxon>Phyllotreta</taxon>
    </lineage>
</organism>
<evidence type="ECO:0000313" key="2">
    <source>
        <dbReference type="EMBL" id="CAH1187353.1"/>
    </source>
</evidence>
<dbReference type="InterPro" id="IPR017850">
    <property type="entry name" value="Alkaline_phosphatase_core_sf"/>
</dbReference>
<dbReference type="EMBL" id="OU900100">
    <property type="protein sequence ID" value="CAH1187353.1"/>
    <property type="molecule type" value="Genomic_DNA"/>
</dbReference>
<protein>
    <submittedName>
        <fullName evidence="2">Uncharacterized protein</fullName>
    </submittedName>
</protein>
<dbReference type="SUPFAM" id="SSF53649">
    <property type="entry name" value="Alkaline phosphatase-like"/>
    <property type="match status" value="1"/>
</dbReference>
<proteinExistence type="predicted"/>
<reference evidence="2" key="1">
    <citation type="submission" date="2022-01" db="EMBL/GenBank/DDBJ databases">
        <authorList>
            <person name="King R."/>
        </authorList>
    </citation>
    <scope>NUCLEOTIDE SEQUENCE</scope>
</reference>
<keyword evidence="1" id="KW-0472">Membrane</keyword>
<keyword evidence="1" id="KW-1133">Transmembrane helix</keyword>
<evidence type="ECO:0000256" key="1">
    <source>
        <dbReference type="SAM" id="Phobius"/>
    </source>
</evidence>
<sequence>MGVNRGRILFLLYCSLVFLIGMSLYFSDMFTFVVRVKEPKIVKEPPKFRDASYTSHQLKSMLSDNFTISTPGCKIPLIKPFDRAIKEFINNESLPVCNNGIPPLFASNLTSIYLIKSSLEKYNITQVYSLECCYRPFNRFQPYEGDYDNNIVLNNYCYYFDEVAHIQEEFVKVNCFYEEKKIYQDTFAFVPLKNKTTPEENPDRLNVLVFGIDSISRMNLYRQLPLTLEYLKGLEIVELLGYNKVGDNTFPNLIPVLTGLSESELGKSCWPNNTDYFDNCTFLWNSYKEKGFLTAYAEDSSWMGLFNYQRMGFIKQPTDYAYNYFNRYSEKVIGNSRHLNVIFCEGGRHVYKDFIDYTINFAKTMDANNLPYFGFFWEVGISHDLLNMPRQGDADFLRLFKTLAEGKHLDNTALIFMSDHGMRWGSIRETYQGRMEERLPFLNLLLPQSFRNKYPSAYNNLLLNSMRLTTPFDLHETLMDLADPPQLARDLNRPPSRGISLFRPIGETRTCSDAGIAEHWCTCTHFVDVDPMKVVEVAKRAVFHINGQLKGYAQCARLALDKVTDAKLIWNPAIQKTETSTNYLITFYTMPGGGLFEATVGSDERRDKFEVIGSVSRLNLYANQSNCITDFHLKLYCYCVSLLS</sequence>
<dbReference type="FunFam" id="3.40.720.10:FF:000017">
    <property type="entry name" value="Predicted protein"/>
    <property type="match status" value="1"/>
</dbReference>